<gene>
    <name evidence="2" type="ORF">PHJA_001956100</name>
</gene>
<evidence type="ECO:0000313" key="3">
    <source>
        <dbReference type="Proteomes" id="UP000653305"/>
    </source>
</evidence>
<feature type="compositionally biased region" description="Acidic residues" evidence="1">
    <location>
        <begin position="329"/>
        <end position="348"/>
    </location>
</feature>
<reference evidence="2" key="1">
    <citation type="submission" date="2020-07" db="EMBL/GenBank/DDBJ databases">
        <title>Ethylene signaling mediates host invasion by parasitic plants.</title>
        <authorList>
            <person name="Yoshida S."/>
        </authorList>
    </citation>
    <scope>NUCLEOTIDE SEQUENCE</scope>
    <source>
        <strain evidence="2">Okayama</strain>
    </source>
</reference>
<protein>
    <submittedName>
        <fullName evidence="2">Uncharacterized protein</fullName>
    </submittedName>
</protein>
<feature type="region of interest" description="Disordered" evidence="1">
    <location>
        <begin position="316"/>
        <end position="352"/>
    </location>
</feature>
<comment type="caution">
    <text evidence="2">The sequence shown here is derived from an EMBL/GenBank/DDBJ whole genome shotgun (WGS) entry which is preliminary data.</text>
</comment>
<organism evidence="2 3">
    <name type="scientific">Phtheirospermum japonicum</name>
    <dbReference type="NCBI Taxonomy" id="374723"/>
    <lineage>
        <taxon>Eukaryota</taxon>
        <taxon>Viridiplantae</taxon>
        <taxon>Streptophyta</taxon>
        <taxon>Embryophyta</taxon>
        <taxon>Tracheophyta</taxon>
        <taxon>Spermatophyta</taxon>
        <taxon>Magnoliopsida</taxon>
        <taxon>eudicotyledons</taxon>
        <taxon>Gunneridae</taxon>
        <taxon>Pentapetalae</taxon>
        <taxon>asterids</taxon>
        <taxon>lamiids</taxon>
        <taxon>Lamiales</taxon>
        <taxon>Orobanchaceae</taxon>
        <taxon>Orobanchaceae incertae sedis</taxon>
        <taxon>Phtheirospermum</taxon>
    </lineage>
</organism>
<evidence type="ECO:0000256" key="1">
    <source>
        <dbReference type="SAM" id="MobiDB-lite"/>
    </source>
</evidence>
<dbReference type="EMBL" id="BMAC01000515">
    <property type="protein sequence ID" value="GFP98120.1"/>
    <property type="molecule type" value="Genomic_DNA"/>
</dbReference>
<dbReference type="OrthoDB" id="1744787at2759"/>
<dbReference type="Proteomes" id="UP000653305">
    <property type="component" value="Unassembled WGS sequence"/>
</dbReference>
<sequence length="464" mass="52115">MDLENLEKLIQKYPNVSREEMEKIRETSQFSSFSEVGFEMVVRWRHTGREKEKINGRESVIAGPLAQLLSVHFLPSDRIIEQNKPLTIYGRIYAEFRDTASGKTIVHELYSRKFDDAQVLGPSDGPLTLTGPDCSDWPLPLNSDTRLVVDVFAGEEGNNLFAEQQFFCCAEEDMTTDLELEKVRKPEYVHGELGSLALRYIAMPFAVYGLVKFEFCRKLLIDEEEEEEVLYGRRCVNVRGKIVARYGGNFPSEACWVGLPAYSSLLLDVDLSEFGTERKLLKETIELRVERGGVSNDELIVDDDIYIRVSVSWVPPTPQGRQESRGMELEDDDDDDDDDESSDDEMLSGDEQMTEASCFPVAPSSNLASHWALQSMPFSTPSVEIFSVFIEDPAQPGAGGVISLSRSRVVVPLNSSLIIEAKLWNGVVFSCVKEFRIGEGNSSTVMEGNDCAIHILLKWDEVSN</sequence>
<evidence type="ECO:0000313" key="2">
    <source>
        <dbReference type="EMBL" id="GFP98120.1"/>
    </source>
</evidence>
<keyword evidence="3" id="KW-1185">Reference proteome</keyword>
<name>A0A830CES7_9LAMI</name>
<proteinExistence type="predicted"/>
<accession>A0A830CES7</accession>
<dbReference type="AlphaFoldDB" id="A0A830CES7"/>